<dbReference type="AlphaFoldDB" id="A0A9P6CVB5"/>
<dbReference type="Proteomes" id="UP000807469">
    <property type="component" value="Unassembled WGS sequence"/>
</dbReference>
<dbReference type="PANTHER" id="PTHR10622">
    <property type="entry name" value="HET DOMAIN-CONTAINING PROTEIN"/>
    <property type="match status" value="1"/>
</dbReference>
<name>A0A9P6CVB5_9AGAR</name>
<evidence type="ECO:0000256" key="1">
    <source>
        <dbReference type="SAM" id="MobiDB-lite"/>
    </source>
</evidence>
<gene>
    <name evidence="3" type="ORF">BDN70DRAFT_843490</name>
</gene>
<dbReference type="InterPro" id="IPR010730">
    <property type="entry name" value="HET"/>
</dbReference>
<dbReference type="Pfam" id="PF06985">
    <property type="entry name" value="HET"/>
    <property type="match status" value="1"/>
</dbReference>
<evidence type="ECO:0000313" key="3">
    <source>
        <dbReference type="EMBL" id="KAF9473423.1"/>
    </source>
</evidence>
<evidence type="ECO:0000259" key="2">
    <source>
        <dbReference type="Pfam" id="PF06985"/>
    </source>
</evidence>
<protein>
    <recommendedName>
        <fullName evidence="2">Heterokaryon incompatibility domain-containing protein</fullName>
    </recommendedName>
</protein>
<sequence length="663" mass="75372">MVKTHRHQSSSSTYSTGDIKPDTRSKDQWTKDFSGAQGKTLIIALHNLIVPLVQNTVSHASDLCQFSESLEAENLLVALKKYVATIVGRQTEMENVTEGPTARTISLKDLEVSEATKAPDTKREVESEILQEMTKLERTNNMDQGLSEIDIENPLRDPFFSLENLLGELQERVFNRLPIRLFFFEKLGNPEVLKISLLNRAELYSYLSKKFTIIRANTSIGPSKLYDELNSLTKYAILSHTWARSISGEVSYNGWRNGSLDLTQPGFKKLVQFCRAALENHGLSLGWMDTVCIDKSSSSELDESIRSMFKWYQNSSICITYLAETESFSDMVKDSWFTRGWTLQELLAPTFIKFYNRAWNQLTTSKNDKWDNSIQAQIELATSITKTELLTIHLAGVSFSRKMQWAARRRVTRTEDVAYSLMGLFDISMSIAYGEGGQRAFVRLIKEILSTSKYRTLDIFNWGGEYASDLSSLLPSSPKAYLERDERLDISPILMEPLTLTHMGLRVPVLILPTKVTESSIITRYTPKGDFFASAYPSHAEGFTIPFRHLRQNLNLTCNVLDCEAFGPRLNRREDRHAFAVLNCTGDERNLKIPKICFAILIRYPTDDVTLAPLTFSNKIPSLYPIVFPLQRNTDGLESSGLKYAVERSELERHGMQCLSMYI</sequence>
<organism evidence="3 4">
    <name type="scientific">Pholiota conissans</name>
    <dbReference type="NCBI Taxonomy" id="109636"/>
    <lineage>
        <taxon>Eukaryota</taxon>
        <taxon>Fungi</taxon>
        <taxon>Dikarya</taxon>
        <taxon>Basidiomycota</taxon>
        <taxon>Agaricomycotina</taxon>
        <taxon>Agaricomycetes</taxon>
        <taxon>Agaricomycetidae</taxon>
        <taxon>Agaricales</taxon>
        <taxon>Agaricineae</taxon>
        <taxon>Strophariaceae</taxon>
        <taxon>Pholiota</taxon>
    </lineage>
</organism>
<proteinExistence type="predicted"/>
<keyword evidence="4" id="KW-1185">Reference proteome</keyword>
<evidence type="ECO:0000313" key="4">
    <source>
        <dbReference type="Proteomes" id="UP000807469"/>
    </source>
</evidence>
<feature type="domain" description="Heterokaryon incompatibility" evidence="2">
    <location>
        <begin position="235"/>
        <end position="327"/>
    </location>
</feature>
<feature type="compositionally biased region" description="Basic and acidic residues" evidence="1">
    <location>
        <begin position="19"/>
        <end position="30"/>
    </location>
</feature>
<comment type="caution">
    <text evidence="3">The sequence shown here is derived from an EMBL/GenBank/DDBJ whole genome shotgun (WGS) entry which is preliminary data.</text>
</comment>
<dbReference type="EMBL" id="MU155444">
    <property type="protein sequence ID" value="KAF9473423.1"/>
    <property type="molecule type" value="Genomic_DNA"/>
</dbReference>
<accession>A0A9P6CVB5</accession>
<feature type="region of interest" description="Disordered" evidence="1">
    <location>
        <begin position="1"/>
        <end position="31"/>
    </location>
</feature>
<dbReference type="PANTHER" id="PTHR10622:SF10">
    <property type="entry name" value="HET DOMAIN-CONTAINING PROTEIN"/>
    <property type="match status" value="1"/>
</dbReference>
<reference evidence="3" key="1">
    <citation type="submission" date="2020-11" db="EMBL/GenBank/DDBJ databases">
        <authorList>
            <consortium name="DOE Joint Genome Institute"/>
            <person name="Ahrendt S."/>
            <person name="Riley R."/>
            <person name="Andreopoulos W."/>
            <person name="Labutti K."/>
            <person name="Pangilinan J."/>
            <person name="Ruiz-Duenas F.J."/>
            <person name="Barrasa J.M."/>
            <person name="Sanchez-Garcia M."/>
            <person name="Camarero S."/>
            <person name="Miyauchi S."/>
            <person name="Serrano A."/>
            <person name="Linde D."/>
            <person name="Babiker R."/>
            <person name="Drula E."/>
            <person name="Ayuso-Fernandez I."/>
            <person name="Pacheco R."/>
            <person name="Padilla G."/>
            <person name="Ferreira P."/>
            <person name="Barriuso J."/>
            <person name="Kellner H."/>
            <person name="Castanera R."/>
            <person name="Alfaro M."/>
            <person name="Ramirez L."/>
            <person name="Pisabarro A.G."/>
            <person name="Kuo A."/>
            <person name="Tritt A."/>
            <person name="Lipzen A."/>
            <person name="He G."/>
            <person name="Yan M."/>
            <person name="Ng V."/>
            <person name="Cullen D."/>
            <person name="Martin F."/>
            <person name="Rosso M.-N."/>
            <person name="Henrissat B."/>
            <person name="Hibbett D."/>
            <person name="Martinez A.T."/>
            <person name="Grigoriev I.V."/>
        </authorList>
    </citation>
    <scope>NUCLEOTIDE SEQUENCE</scope>
    <source>
        <strain evidence="3">CIRM-BRFM 674</strain>
    </source>
</reference>